<evidence type="ECO:0000313" key="3">
    <source>
        <dbReference type="Proteomes" id="UP000194000"/>
    </source>
</evidence>
<accession>A0A1X1UXQ2</accession>
<evidence type="ECO:0008006" key="4">
    <source>
        <dbReference type="Google" id="ProtNLM"/>
    </source>
</evidence>
<dbReference type="Proteomes" id="UP000194000">
    <property type="component" value="Unassembled WGS sequence"/>
</dbReference>
<reference evidence="2 3" key="1">
    <citation type="submission" date="2016-01" db="EMBL/GenBank/DDBJ databases">
        <title>The new phylogeny of the genus Mycobacterium.</title>
        <authorList>
            <person name="Tarcisio F."/>
            <person name="Conor M."/>
            <person name="Antonella G."/>
            <person name="Elisabetta G."/>
            <person name="Giulia F.S."/>
            <person name="Sara T."/>
            <person name="Anna F."/>
            <person name="Clotilde B."/>
            <person name="Roberto B."/>
            <person name="Veronica D.S."/>
            <person name="Fabio R."/>
            <person name="Monica P."/>
            <person name="Olivier J."/>
            <person name="Enrico T."/>
            <person name="Nicola S."/>
        </authorList>
    </citation>
    <scope>NUCLEOTIDE SEQUENCE [LARGE SCALE GENOMIC DNA]</scope>
    <source>
        <strain evidence="2 3">DSM 45731</strain>
    </source>
</reference>
<gene>
    <name evidence="2" type="ORF">AWC06_12115</name>
</gene>
<sequence>MTYPHQPFPPPYPPAPYYPPSGSGLFTISLVRHTGMVVLWHNRTYRVTGTMPQCERAYRDAQIYNLAAGWWSLTSVLVMNWVSLLQNASAMRKLRRLAQQPPVGYPGLFQ</sequence>
<organism evidence="2 3">
    <name type="scientific">Mycobacterium fragae</name>
    <dbReference type="NCBI Taxonomy" id="1260918"/>
    <lineage>
        <taxon>Bacteria</taxon>
        <taxon>Bacillati</taxon>
        <taxon>Actinomycetota</taxon>
        <taxon>Actinomycetes</taxon>
        <taxon>Mycobacteriales</taxon>
        <taxon>Mycobacteriaceae</taxon>
        <taxon>Mycobacterium</taxon>
    </lineage>
</organism>
<keyword evidence="1" id="KW-1133">Transmembrane helix</keyword>
<proteinExistence type="predicted"/>
<evidence type="ECO:0000313" key="2">
    <source>
        <dbReference type="EMBL" id="ORV61613.1"/>
    </source>
</evidence>
<feature type="transmembrane region" description="Helical" evidence="1">
    <location>
        <begin position="20"/>
        <end position="42"/>
    </location>
</feature>
<evidence type="ECO:0000256" key="1">
    <source>
        <dbReference type="SAM" id="Phobius"/>
    </source>
</evidence>
<keyword evidence="3" id="KW-1185">Reference proteome</keyword>
<dbReference type="EMBL" id="LQOW01000015">
    <property type="protein sequence ID" value="ORV61613.1"/>
    <property type="molecule type" value="Genomic_DNA"/>
</dbReference>
<dbReference type="AlphaFoldDB" id="A0A1X1UXQ2"/>
<feature type="transmembrane region" description="Helical" evidence="1">
    <location>
        <begin position="63"/>
        <end position="84"/>
    </location>
</feature>
<keyword evidence="1" id="KW-0812">Transmembrane</keyword>
<dbReference type="RefSeq" id="WP_085196109.1">
    <property type="nucleotide sequence ID" value="NZ_JACKVI010000014.1"/>
</dbReference>
<name>A0A1X1UXQ2_9MYCO</name>
<protein>
    <recommendedName>
        <fullName evidence="4">Transmembrane protein</fullName>
    </recommendedName>
</protein>
<comment type="caution">
    <text evidence="2">The sequence shown here is derived from an EMBL/GenBank/DDBJ whole genome shotgun (WGS) entry which is preliminary data.</text>
</comment>
<dbReference type="OrthoDB" id="4639451at2"/>
<keyword evidence="1" id="KW-0472">Membrane</keyword>